<comment type="caution">
    <text evidence="3">The sequence shown here is derived from an EMBL/GenBank/DDBJ whole genome shotgun (WGS) entry which is preliminary data.</text>
</comment>
<feature type="active site" description="Proton acceptor" evidence="1">
    <location>
        <position position="217"/>
    </location>
</feature>
<organism evidence="3 4">
    <name type="scientific">Podospora australis</name>
    <dbReference type="NCBI Taxonomy" id="1536484"/>
    <lineage>
        <taxon>Eukaryota</taxon>
        <taxon>Fungi</taxon>
        <taxon>Dikarya</taxon>
        <taxon>Ascomycota</taxon>
        <taxon>Pezizomycotina</taxon>
        <taxon>Sordariomycetes</taxon>
        <taxon>Sordariomycetidae</taxon>
        <taxon>Sordariales</taxon>
        <taxon>Podosporaceae</taxon>
        <taxon>Podospora</taxon>
    </lineage>
</organism>
<dbReference type="PANTHER" id="PTHR37536:SF1">
    <property type="entry name" value="ASPERGILLOPEPSIN, PUTAITVE (AFU_ORTHOLOGUE AFUA_7G01200)"/>
    <property type="match status" value="1"/>
</dbReference>
<dbReference type="InterPro" id="IPR013320">
    <property type="entry name" value="ConA-like_dom_sf"/>
</dbReference>
<reference evidence="3" key="1">
    <citation type="journal article" date="2023" name="Mol. Phylogenet. Evol.">
        <title>Genome-scale phylogeny and comparative genomics of the fungal order Sordariales.</title>
        <authorList>
            <person name="Hensen N."/>
            <person name="Bonometti L."/>
            <person name="Westerberg I."/>
            <person name="Brannstrom I.O."/>
            <person name="Guillou S."/>
            <person name="Cros-Aarteil S."/>
            <person name="Calhoun S."/>
            <person name="Haridas S."/>
            <person name="Kuo A."/>
            <person name="Mondo S."/>
            <person name="Pangilinan J."/>
            <person name="Riley R."/>
            <person name="LaButti K."/>
            <person name="Andreopoulos B."/>
            <person name="Lipzen A."/>
            <person name="Chen C."/>
            <person name="Yan M."/>
            <person name="Daum C."/>
            <person name="Ng V."/>
            <person name="Clum A."/>
            <person name="Steindorff A."/>
            <person name="Ohm R.A."/>
            <person name="Martin F."/>
            <person name="Silar P."/>
            <person name="Natvig D.O."/>
            <person name="Lalanne C."/>
            <person name="Gautier V."/>
            <person name="Ament-Velasquez S.L."/>
            <person name="Kruys A."/>
            <person name="Hutchinson M.I."/>
            <person name="Powell A.J."/>
            <person name="Barry K."/>
            <person name="Miller A.N."/>
            <person name="Grigoriev I.V."/>
            <person name="Debuchy R."/>
            <person name="Gladieux P."/>
            <person name="Hiltunen Thoren M."/>
            <person name="Johannesson H."/>
        </authorList>
    </citation>
    <scope>NUCLEOTIDE SEQUENCE</scope>
    <source>
        <strain evidence="3">PSN309</strain>
    </source>
</reference>
<dbReference type="PRINTS" id="PR00977">
    <property type="entry name" value="SCYTLDPTASE"/>
</dbReference>
<reference evidence="3" key="2">
    <citation type="submission" date="2023-05" db="EMBL/GenBank/DDBJ databases">
        <authorList>
            <consortium name="Lawrence Berkeley National Laboratory"/>
            <person name="Steindorff A."/>
            <person name="Hensen N."/>
            <person name="Bonometti L."/>
            <person name="Westerberg I."/>
            <person name="Brannstrom I.O."/>
            <person name="Guillou S."/>
            <person name="Cros-Aarteil S."/>
            <person name="Calhoun S."/>
            <person name="Haridas S."/>
            <person name="Kuo A."/>
            <person name="Mondo S."/>
            <person name="Pangilinan J."/>
            <person name="Riley R."/>
            <person name="Labutti K."/>
            <person name="Andreopoulos B."/>
            <person name="Lipzen A."/>
            <person name="Chen C."/>
            <person name="Yanf M."/>
            <person name="Daum C."/>
            <person name="Ng V."/>
            <person name="Clum A."/>
            <person name="Ohm R."/>
            <person name="Martin F."/>
            <person name="Silar P."/>
            <person name="Natvig D."/>
            <person name="Lalanne C."/>
            <person name="Gautier V."/>
            <person name="Ament-Velasquez S.L."/>
            <person name="Kruys A."/>
            <person name="Hutchinson M.I."/>
            <person name="Powell A.J."/>
            <person name="Barry K."/>
            <person name="Miller A.N."/>
            <person name="Grigoriev I.V."/>
            <person name="Debuchy R."/>
            <person name="Gladieux P."/>
            <person name="Thoren M.H."/>
            <person name="Johannesson H."/>
        </authorList>
    </citation>
    <scope>NUCLEOTIDE SEQUENCE</scope>
    <source>
        <strain evidence="3">PSN309</strain>
    </source>
</reference>
<keyword evidence="2" id="KW-0732">Signal</keyword>
<feature type="chain" id="PRO_5042950904" evidence="2">
    <location>
        <begin position="21"/>
        <end position="278"/>
    </location>
</feature>
<dbReference type="PANTHER" id="PTHR37536">
    <property type="entry name" value="PUTATIVE (AFU_ORTHOLOGUE AFUA_3G02970)-RELATED"/>
    <property type="match status" value="1"/>
</dbReference>
<feature type="signal peptide" evidence="2">
    <location>
        <begin position="1"/>
        <end position="20"/>
    </location>
</feature>
<sequence length="278" mass="30456">MRWIHAALFGSALLIHNAVAEFKFSVTGTRNGVPIPQNEIKLVPFEFGRSRNTKGAVSPPHRQTKRANPTISSANWCGSVNYTPSSNQIKIVHAYWRHPTCTKRTGVTTYPQAVAAWAGIDGDTWLTALLQSGTVCKIDSATAQVRHEAWWQWVPEAAFTISTMPVNPGDWFEVTINTTSTTAGTITLTNIDRGHTYTIHLTGGPTLGRINADFVVERPYYGGSLASFASFTETWFQDAYAVRTTGSNLGLLGANQYQIPGLCASAEYDNLNGRSWSL</sequence>
<evidence type="ECO:0000256" key="1">
    <source>
        <dbReference type="PIRSR" id="PIRSR600250-50"/>
    </source>
</evidence>
<evidence type="ECO:0000313" key="3">
    <source>
        <dbReference type="EMBL" id="KAK4187048.1"/>
    </source>
</evidence>
<dbReference type="Pfam" id="PF01828">
    <property type="entry name" value="Peptidase_A4"/>
    <property type="match status" value="1"/>
</dbReference>
<dbReference type="CDD" id="cd13426">
    <property type="entry name" value="Peptidase_G1"/>
    <property type="match status" value="1"/>
</dbReference>
<dbReference type="GO" id="GO:0070007">
    <property type="term" value="F:glutamic-type endopeptidase activity"/>
    <property type="evidence" value="ECO:0007669"/>
    <property type="project" value="InterPro"/>
</dbReference>
<dbReference type="Gene3D" id="2.60.120.700">
    <property type="entry name" value="Peptidase G1"/>
    <property type="match status" value="1"/>
</dbReference>
<keyword evidence="4" id="KW-1185">Reference proteome</keyword>
<proteinExistence type="predicted"/>
<dbReference type="EMBL" id="MU864410">
    <property type="protein sequence ID" value="KAK4187048.1"/>
    <property type="molecule type" value="Genomic_DNA"/>
</dbReference>
<protein>
    <submittedName>
        <fullName evidence="3">Concanavalin A-like lectin/glucanase domain-containing protein</fullName>
    </submittedName>
</protein>
<dbReference type="GO" id="GO:0006508">
    <property type="term" value="P:proteolysis"/>
    <property type="evidence" value="ECO:0007669"/>
    <property type="project" value="InterPro"/>
</dbReference>
<evidence type="ECO:0000313" key="4">
    <source>
        <dbReference type="Proteomes" id="UP001302126"/>
    </source>
</evidence>
<dbReference type="InterPro" id="IPR000250">
    <property type="entry name" value="Peptidase_G1"/>
</dbReference>
<dbReference type="InterPro" id="IPR038656">
    <property type="entry name" value="Peptidase_G1_sf"/>
</dbReference>
<dbReference type="SUPFAM" id="SSF49899">
    <property type="entry name" value="Concanavalin A-like lectins/glucanases"/>
    <property type="match status" value="1"/>
</dbReference>
<evidence type="ECO:0000256" key="2">
    <source>
        <dbReference type="SAM" id="SignalP"/>
    </source>
</evidence>
<gene>
    <name evidence="3" type="ORF">QBC35DRAFT_385800</name>
</gene>
<name>A0AAN6WST4_9PEZI</name>
<dbReference type="Proteomes" id="UP001302126">
    <property type="component" value="Unassembled WGS sequence"/>
</dbReference>
<accession>A0AAN6WST4</accession>
<dbReference type="AlphaFoldDB" id="A0AAN6WST4"/>